<protein>
    <submittedName>
        <fullName evidence="1">Uncharacterized protein</fullName>
    </submittedName>
</protein>
<accession>A0ABW1ZK48</accession>
<comment type="caution">
    <text evidence="1">The sequence shown here is derived from an EMBL/GenBank/DDBJ whole genome shotgun (WGS) entry which is preliminary data.</text>
</comment>
<reference evidence="2" key="1">
    <citation type="journal article" date="2019" name="Int. J. Syst. Evol. Microbiol.">
        <title>The Global Catalogue of Microorganisms (GCM) 10K type strain sequencing project: providing services to taxonomists for standard genome sequencing and annotation.</title>
        <authorList>
            <consortium name="The Broad Institute Genomics Platform"/>
            <consortium name="The Broad Institute Genome Sequencing Center for Infectious Disease"/>
            <person name="Wu L."/>
            <person name="Ma J."/>
        </authorList>
    </citation>
    <scope>NUCLEOTIDE SEQUENCE [LARGE SCALE GENOMIC DNA]</scope>
    <source>
        <strain evidence="2">CCUG 63830</strain>
    </source>
</reference>
<evidence type="ECO:0000313" key="2">
    <source>
        <dbReference type="Proteomes" id="UP001596317"/>
    </source>
</evidence>
<dbReference type="Proteomes" id="UP001596317">
    <property type="component" value="Unassembled WGS sequence"/>
</dbReference>
<evidence type="ECO:0000313" key="1">
    <source>
        <dbReference type="EMBL" id="MFC6660815.1"/>
    </source>
</evidence>
<proteinExistence type="predicted"/>
<dbReference type="RefSeq" id="WP_224605068.1">
    <property type="nucleotide sequence ID" value="NZ_JAIQXV010000002.1"/>
</dbReference>
<organism evidence="1 2">
    <name type="scientific">Deinococcus multiflagellatus</name>
    <dbReference type="NCBI Taxonomy" id="1656887"/>
    <lineage>
        <taxon>Bacteria</taxon>
        <taxon>Thermotogati</taxon>
        <taxon>Deinococcota</taxon>
        <taxon>Deinococci</taxon>
        <taxon>Deinococcales</taxon>
        <taxon>Deinococcaceae</taxon>
        <taxon>Deinococcus</taxon>
    </lineage>
</organism>
<name>A0ABW1ZK48_9DEIO</name>
<gene>
    <name evidence="1" type="ORF">ACFP90_11000</name>
</gene>
<keyword evidence="2" id="KW-1185">Reference proteome</keyword>
<dbReference type="EMBL" id="JBHSWB010000001">
    <property type="protein sequence ID" value="MFC6660815.1"/>
    <property type="molecule type" value="Genomic_DNA"/>
</dbReference>
<sequence>MTHARTLTFALSALLLGSVSQGQRLQLPAQPPAPQAKLLFSYVAFLSTDDHFNSSGTRLQSVAAIIQQDRANYHTLKLDACDGAERYFSSKANRAALSTMVARATVPTSLKSRILNATPVVRVSVYRGAAADYVTLAELPSSTCGR</sequence>